<dbReference type="PROSITE" id="PS51843">
    <property type="entry name" value="NR_LBD"/>
    <property type="match status" value="1"/>
</dbReference>
<keyword evidence="6 12" id="KW-0805">Transcription regulation</keyword>
<feature type="compositionally biased region" description="Polar residues" evidence="13">
    <location>
        <begin position="511"/>
        <end position="548"/>
    </location>
</feature>
<dbReference type="FunFam" id="3.30.50.10:FF:000030">
    <property type="entry name" value="Nuclear Hormone Receptor family"/>
    <property type="match status" value="1"/>
</dbReference>
<evidence type="ECO:0000256" key="5">
    <source>
        <dbReference type="ARBA" id="ARBA00022833"/>
    </source>
</evidence>
<organism evidence="16 17">
    <name type="scientific">Bursaphelenchus okinawaensis</name>
    <dbReference type="NCBI Taxonomy" id="465554"/>
    <lineage>
        <taxon>Eukaryota</taxon>
        <taxon>Metazoa</taxon>
        <taxon>Ecdysozoa</taxon>
        <taxon>Nematoda</taxon>
        <taxon>Chromadorea</taxon>
        <taxon>Rhabditida</taxon>
        <taxon>Tylenchina</taxon>
        <taxon>Tylenchomorpha</taxon>
        <taxon>Aphelenchoidea</taxon>
        <taxon>Aphelenchoididae</taxon>
        <taxon>Bursaphelenchus</taxon>
    </lineage>
</organism>
<dbReference type="Proteomes" id="UP000614601">
    <property type="component" value="Unassembled WGS sequence"/>
</dbReference>
<comment type="caution">
    <text evidence="16">The sequence shown here is derived from an EMBL/GenBank/DDBJ whole genome shotgun (WGS) entry which is preliminary data.</text>
</comment>
<keyword evidence="17" id="KW-1185">Reference proteome</keyword>
<dbReference type="PROSITE" id="PS00031">
    <property type="entry name" value="NUCLEAR_REC_DBD_1"/>
    <property type="match status" value="1"/>
</dbReference>
<reference evidence="16" key="1">
    <citation type="submission" date="2020-09" db="EMBL/GenBank/DDBJ databases">
        <authorList>
            <person name="Kikuchi T."/>
        </authorList>
    </citation>
    <scope>NUCLEOTIDE SEQUENCE</scope>
    <source>
        <strain evidence="16">SH1</strain>
    </source>
</reference>
<dbReference type="EMBL" id="CAJFDH010000004">
    <property type="protein sequence ID" value="CAD5219444.1"/>
    <property type="molecule type" value="Genomic_DNA"/>
</dbReference>
<keyword evidence="10 12" id="KW-0539">Nucleus</keyword>
<evidence type="ECO:0000256" key="6">
    <source>
        <dbReference type="ARBA" id="ARBA00023015"/>
    </source>
</evidence>
<dbReference type="InterPro" id="IPR013088">
    <property type="entry name" value="Znf_NHR/GATA"/>
</dbReference>
<accession>A0A811KUJ2</accession>
<keyword evidence="9 12" id="KW-0675">Receptor</keyword>
<dbReference type="Proteomes" id="UP000783686">
    <property type="component" value="Unassembled WGS sequence"/>
</dbReference>
<dbReference type="OrthoDB" id="5850793at2759"/>
<evidence type="ECO:0000256" key="1">
    <source>
        <dbReference type="ARBA" id="ARBA00004123"/>
    </source>
</evidence>
<dbReference type="SMART" id="SM00430">
    <property type="entry name" value="HOLI"/>
    <property type="match status" value="1"/>
</dbReference>
<evidence type="ECO:0000256" key="7">
    <source>
        <dbReference type="ARBA" id="ARBA00023125"/>
    </source>
</evidence>
<dbReference type="Pfam" id="PF00105">
    <property type="entry name" value="zf-C4"/>
    <property type="match status" value="1"/>
</dbReference>
<evidence type="ECO:0000256" key="10">
    <source>
        <dbReference type="ARBA" id="ARBA00023242"/>
    </source>
</evidence>
<feature type="compositionally biased region" description="Polar residues" evidence="13">
    <location>
        <begin position="100"/>
        <end position="111"/>
    </location>
</feature>
<dbReference type="Gene3D" id="3.30.50.10">
    <property type="entry name" value="Erythroid Transcription Factor GATA-1, subunit A"/>
    <property type="match status" value="1"/>
</dbReference>
<dbReference type="GO" id="GO:0005634">
    <property type="term" value="C:nucleus"/>
    <property type="evidence" value="ECO:0007669"/>
    <property type="project" value="UniProtKB-SubCell"/>
</dbReference>
<dbReference type="EMBL" id="CAJFCW020000004">
    <property type="protein sequence ID" value="CAG9112534.1"/>
    <property type="molecule type" value="Genomic_DNA"/>
</dbReference>
<dbReference type="InterPro" id="IPR049636">
    <property type="entry name" value="HNF4-like_DBD"/>
</dbReference>
<keyword evidence="3 12" id="KW-0479">Metal-binding</keyword>
<comment type="subcellular location">
    <subcellularLocation>
        <location evidence="1 12">Nucleus</location>
    </subcellularLocation>
</comment>
<dbReference type="GO" id="GO:0008270">
    <property type="term" value="F:zinc ion binding"/>
    <property type="evidence" value="ECO:0007669"/>
    <property type="project" value="UniProtKB-KW"/>
</dbReference>
<evidence type="ECO:0000256" key="2">
    <source>
        <dbReference type="ARBA" id="ARBA00005993"/>
    </source>
</evidence>
<dbReference type="SMART" id="SM00399">
    <property type="entry name" value="ZnF_C4"/>
    <property type="match status" value="1"/>
</dbReference>
<keyword evidence="8 12" id="KW-0804">Transcription</keyword>
<dbReference type="PROSITE" id="PS51030">
    <property type="entry name" value="NUCLEAR_REC_DBD_2"/>
    <property type="match status" value="1"/>
</dbReference>
<dbReference type="GO" id="GO:0003700">
    <property type="term" value="F:DNA-binding transcription factor activity"/>
    <property type="evidence" value="ECO:0007669"/>
    <property type="project" value="InterPro"/>
</dbReference>
<dbReference type="AlphaFoldDB" id="A0A811KUJ2"/>
<dbReference type="InterPro" id="IPR052496">
    <property type="entry name" value="Orphan_Nuclear_Rcpt"/>
</dbReference>
<comment type="similarity">
    <text evidence="2 12">Belongs to the nuclear hormone receptor family.</text>
</comment>
<dbReference type="GO" id="GO:0000978">
    <property type="term" value="F:RNA polymerase II cis-regulatory region sequence-specific DNA binding"/>
    <property type="evidence" value="ECO:0007669"/>
    <property type="project" value="InterPro"/>
</dbReference>
<feature type="domain" description="Nuclear receptor" evidence="14">
    <location>
        <begin position="19"/>
        <end position="95"/>
    </location>
</feature>
<feature type="domain" description="NR LBD" evidence="15">
    <location>
        <begin position="168"/>
        <end position="399"/>
    </location>
</feature>
<dbReference type="SUPFAM" id="SSF57716">
    <property type="entry name" value="Glucocorticoid receptor-like (DNA-binding domain)"/>
    <property type="match status" value="1"/>
</dbReference>
<dbReference type="Pfam" id="PF00104">
    <property type="entry name" value="Hormone_recep"/>
    <property type="match status" value="1"/>
</dbReference>
<dbReference type="InterPro" id="IPR000536">
    <property type="entry name" value="Nucl_hrmn_rcpt_lig-bd"/>
</dbReference>
<protein>
    <recommendedName>
        <fullName evidence="18">Nuclear receptor domain-containing protein</fullName>
    </recommendedName>
</protein>
<evidence type="ECO:0000259" key="15">
    <source>
        <dbReference type="PROSITE" id="PS51843"/>
    </source>
</evidence>
<keyword evidence="7 12" id="KW-0238">DNA-binding</keyword>
<name>A0A811KUJ2_9BILA</name>
<feature type="compositionally biased region" description="Basic and acidic residues" evidence="13">
    <location>
        <begin position="126"/>
        <end position="135"/>
    </location>
</feature>
<evidence type="ECO:0000256" key="12">
    <source>
        <dbReference type="RuleBase" id="RU004334"/>
    </source>
</evidence>
<evidence type="ECO:0000256" key="13">
    <source>
        <dbReference type="SAM" id="MobiDB-lite"/>
    </source>
</evidence>
<feature type="region of interest" description="Disordered" evidence="13">
    <location>
        <begin position="511"/>
        <end position="553"/>
    </location>
</feature>
<keyword evidence="4 12" id="KW-0863">Zinc-finger</keyword>
<evidence type="ECO:0000256" key="4">
    <source>
        <dbReference type="ARBA" id="ARBA00022771"/>
    </source>
</evidence>
<evidence type="ECO:0000256" key="9">
    <source>
        <dbReference type="ARBA" id="ARBA00023170"/>
    </source>
</evidence>
<dbReference type="InterPro" id="IPR001628">
    <property type="entry name" value="Znf_hrmn_rcpt"/>
</dbReference>
<dbReference type="InterPro" id="IPR035500">
    <property type="entry name" value="NHR-like_dom_sf"/>
</dbReference>
<keyword evidence="5 12" id="KW-0862">Zinc</keyword>
<comment type="function">
    <text evidence="11">Orphan nuclear receptor.</text>
</comment>
<dbReference type="CDD" id="cd06960">
    <property type="entry name" value="NR_DBD_HNF4A"/>
    <property type="match status" value="1"/>
</dbReference>
<evidence type="ECO:0000259" key="14">
    <source>
        <dbReference type="PROSITE" id="PS51030"/>
    </source>
</evidence>
<evidence type="ECO:0008006" key="18">
    <source>
        <dbReference type="Google" id="ProtNLM"/>
    </source>
</evidence>
<feature type="region of interest" description="Disordered" evidence="13">
    <location>
        <begin position="94"/>
        <end position="137"/>
    </location>
</feature>
<dbReference type="Gene3D" id="1.10.565.10">
    <property type="entry name" value="Retinoid X Receptor"/>
    <property type="match status" value="1"/>
</dbReference>
<proteinExistence type="inferred from homology"/>
<dbReference type="PANTHER" id="PTHR47519:SF1">
    <property type="entry name" value="NUCLEAR HORMONE RECEPTOR FAMILY MEMBER NHR-31"/>
    <property type="match status" value="1"/>
</dbReference>
<dbReference type="PANTHER" id="PTHR47519">
    <property type="entry name" value="NUCLEAR HORMONE RECEPTOR FAMILY MEMBER NHR-31-RELATED"/>
    <property type="match status" value="1"/>
</dbReference>
<evidence type="ECO:0000313" key="16">
    <source>
        <dbReference type="EMBL" id="CAD5219444.1"/>
    </source>
</evidence>
<gene>
    <name evidence="16" type="ORF">BOKJ2_LOCUS8447</name>
</gene>
<dbReference type="PRINTS" id="PR00047">
    <property type="entry name" value="STROIDFINGER"/>
</dbReference>
<dbReference type="SUPFAM" id="SSF48508">
    <property type="entry name" value="Nuclear receptor ligand-binding domain"/>
    <property type="match status" value="1"/>
</dbReference>
<evidence type="ECO:0000256" key="11">
    <source>
        <dbReference type="ARBA" id="ARBA00037512"/>
    </source>
</evidence>
<evidence type="ECO:0000256" key="3">
    <source>
        <dbReference type="ARBA" id="ARBA00022723"/>
    </source>
</evidence>
<evidence type="ECO:0000313" key="17">
    <source>
        <dbReference type="Proteomes" id="UP000614601"/>
    </source>
</evidence>
<sequence>MTANYTVDNNTIQSPKKSVRICAVCGDTPAKLHYGVLACFGCKGFFRRAVKEGRNKYVCRYDKQCKVDKYERNSCRYCRFRRCLEVGMNPDAVRPDRNENTGCKSNKSVSPEQGKAVHSSSHFRLSRQDSSRPLEDVPEDNCTLPDFELVDEIKNVEESSIKQCRTQSLESVKNFTLKSLINERFLASTEQNRPIFENADDSFYALWRVVQVVDWVNGLCSVASKHIKTIDNFTVEDKVAIVQSVFTRITFFRLCTDRVLERKTDQLAVMRTLFLEEDDLVYNSASEDVIRPLKKTATTETELLLFQAILTADPAIKGIRPAASDLLLKLRNLLIDSLLDVIKKSHPHLTSPFSQCGNMLLLTPSVLTISDRLHSALQQHFPLSLAVSEYPYFRLLQSLANPDTTDYLRFPQFNRKLFGAEKSPEKPPERPPVPDSWQTFANAFTEIHMTSQLNGSTCGPTFSLMSALNPLQGPSFYTTPSLFPNQPLPDPPPSCSAFVTVPALPLTVTAPSPSSDVLTPQGLPTNSPACNSDINSSYPLDTSPTTAPTGHRLEVPNTHQTLNANGRVYKLPLQLTKSIEEMLKPPGQSQEDTNWNKPLTMDWADLQVSTPAFNKEVAKFFPETALPHNV</sequence>
<evidence type="ECO:0000256" key="8">
    <source>
        <dbReference type="ARBA" id="ARBA00023163"/>
    </source>
</evidence>